<evidence type="ECO:0000256" key="4">
    <source>
        <dbReference type="ARBA" id="ARBA00022884"/>
    </source>
</evidence>
<dbReference type="Pfam" id="PF00076">
    <property type="entry name" value="RRM_1"/>
    <property type="match status" value="1"/>
</dbReference>
<keyword evidence="4 6" id="KW-0694">RNA-binding</keyword>
<dbReference type="FunFam" id="3.30.70.330:FF:000207">
    <property type="entry name" value="RNA-binding region (RNP1, RRM)-containing 3"/>
    <property type="match status" value="1"/>
</dbReference>
<dbReference type="Proteomes" id="UP001233999">
    <property type="component" value="Unassembled WGS sequence"/>
</dbReference>
<keyword evidence="10" id="KW-1185">Reference proteome</keyword>
<dbReference type="PANTHER" id="PTHR16105:SF0">
    <property type="entry name" value="RNA-BINDING REGION-CONTAINING PROTEIN 3"/>
    <property type="match status" value="1"/>
</dbReference>
<evidence type="ECO:0000313" key="10">
    <source>
        <dbReference type="Proteomes" id="UP001233999"/>
    </source>
</evidence>
<evidence type="ECO:0000256" key="7">
    <source>
        <dbReference type="SAM" id="MobiDB-lite"/>
    </source>
</evidence>
<keyword evidence="3" id="KW-0677">Repeat</keyword>
<evidence type="ECO:0000256" key="1">
    <source>
        <dbReference type="ARBA" id="ARBA00004123"/>
    </source>
</evidence>
<comment type="subcellular location">
    <subcellularLocation>
        <location evidence="1">Nucleus</location>
    </subcellularLocation>
</comment>
<feature type="domain" description="RRM" evidence="8">
    <location>
        <begin position="389"/>
        <end position="472"/>
    </location>
</feature>
<gene>
    <name evidence="9" type="ORF">L9F63_006432</name>
</gene>
<name>A0AAD7ZAA3_DIPPU</name>
<evidence type="ECO:0000256" key="6">
    <source>
        <dbReference type="PROSITE-ProRule" id="PRU00176"/>
    </source>
</evidence>
<reference evidence="9" key="2">
    <citation type="submission" date="2023-05" db="EMBL/GenBank/DDBJ databases">
        <authorList>
            <person name="Fouks B."/>
        </authorList>
    </citation>
    <scope>NUCLEOTIDE SEQUENCE</scope>
    <source>
        <strain evidence="9">Stay&amp;Tobe</strain>
        <tissue evidence="9">Testes</tissue>
    </source>
</reference>
<organism evidence="9 10">
    <name type="scientific">Diploptera punctata</name>
    <name type="common">Pacific beetle cockroach</name>
    <dbReference type="NCBI Taxonomy" id="6984"/>
    <lineage>
        <taxon>Eukaryota</taxon>
        <taxon>Metazoa</taxon>
        <taxon>Ecdysozoa</taxon>
        <taxon>Arthropoda</taxon>
        <taxon>Hexapoda</taxon>
        <taxon>Insecta</taxon>
        <taxon>Pterygota</taxon>
        <taxon>Neoptera</taxon>
        <taxon>Polyneoptera</taxon>
        <taxon>Dictyoptera</taxon>
        <taxon>Blattodea</taxon>
        <taxon>Blaberoidea</taxon>
        <taxon>Blaberidae</taxon>
        <taxon>Diplopterinae</taxon>
        <taxon>Diploptera</taxon>
    </lineage>
</organism>
<dbReference type="GO" id="GO:0000398">
    <property type="term" value="P:mRNA splicing, via spliceosome"/>
    <property type="evidence" value="ECO:0007669"/>
    <property type="project" value="TreeGrafter"/>
</dbReference>
<comment type="caution">
    <text evidence="9">The sequence shown here is derived from an EMBL/GenBank/DDBJ whole genome shotgun (WGS) entry which is preliminary data.</text>
</comment>
<dbReference type="GO" id="GO:0097157">
    <property type="term" value="F:pre-mRNA intronic binding"/>
    <property type="evidence" value="ECO:0007669"/>
    <property type="project" value="TreeGrafter"/>
</dbReference>
<dbReference type="CDD" id="cd12239">
    <property type="entry name" value="RRM2_RBM40_like"/>
    <property type="match status" value="1"/>
</dbReference>
<feature type="region of interest" description="Disordered" evidence="7">
    <location>
        <begin position="260"/>
        <end position="301"/>
    </location>
</feature>
<protein>
    <recommendedName>
        <fullName evidence="2">RNA-binding region-containing protein 3</fullName>
    </recommendedName>
</protein>
<dbReference type="AlphaFoldDB" id="A0AAD7ZAA3"/>
<feature type="compositionally biased region" description="Acidic residues" evidence="7">
    <location>
        <begin position="264"/>
        <end position="275"/>
    </location>
</feature>
<dbReference type="GO" id="GO:0005689">
    <property type="term" value="C:U12-type spliceosomal complex"/>
    <property type="evidence" value="ECO:0007669"/>
    <property type="project" value="TreeGrafter"/>
</dbReference>
<evidence type="ECO:0000259" key="8">
    <source>
        <dbReference type="PROSITE" id="PS50102"/>
    </source>
</evidence>
<dbReference type="PROSITE" id="PS50102">
    <property type="entry name" value="RRM"/>
    <property type="match status" value="1"/>
</dbReference>
<evidence type="ECO:0000313" key="9">
    <source>
        <dbReference type="EMBL" id="KAJ9576995.1"/>
    </source>
</evidence>
<dbReference type="EMBL" id="JASPKZ010009381">
    <property type="protein sequence ID" value="KAJ9576995.1"/>
    <property type="molecule type" value="Genomic_DNA"/>
</dbReference>
<dbReference type="Gene3D" id="3.30.70.330">
    <property type="match status" value="1"/>
</dbReference>
<dbReference type="InterPro" id="IPR045164">
    <property type="entry name" value="RBM41/RNPC3"/>
</dbReference>
<dbReference type="InterPro" id="IPR012677">
    <property type="entry name" value="Nucleotide-bd_a/b_plait_sf"/>
</dbReference>
<evidence type="ECO:0000256" key="3">
    <source>
        <dbReference type="ARBA" id="ARBA00022737"/>
    </source>
</evidence>
<dbReference type="SMART" id="SM00360">
    <property type="entry name" value="RRM"/>
    <property type="match status" value="1"/>
</dbReference>
<dbReference type="InterPro" id="IPR000504">
    <property type="entry name" value="RRM_dom"/>
</dbReference>
<dbReference type="GO" id="GO:0030626">
    <property type="term" value="F:U12 snRNA binding"/>
    <property type="evidence" value="ECO:0007669"/>
    <property type="project" value="TreeGrafter"/>
</dbReference>
<keyword evidence="5" id="KW-0539">Nucleus</keyword>
<reference evidence="9" key="1">
    <citation type="journal article" date="2023" name="IScience">
        <title>Live-bearing cockroach genome reveals convergent evolutionary mechanisms linked to viviparity in insects and beyond.</title>
        <authorList>
            <person name="Fouks B."/>
            <person name="Harrison M.C."/>
            <person name="Mikhailova A.A."/>
            <person name="Marchal E."/>
            <person name="English S."/>
            <person name="Carruthers M."/>
            <person name="Jennings E.C."/>
            <person name="Chiamaka E.L."/>
            <person name="Frigard R.A."/>
            <person name="Pippel M."/>
            <person name="Attardo G.M."/>
            <person name="Benoit J.B."/>
            <person name="Bornberg-Bauer E."/>
            <person name="Tobe S.S."/>
        </authorList>
    </citation>
    <scope>NUCLEOTIDE SEQUENCE</scope>
    <source>
        <strain evidence="9">Stay&amp;Tobe</strain>
    </source>
</reference>
<evidence type="ECO:0000256" key="2">
    <source>
        <dbReference type="ARBA" id="ARBA00020364"/>
    </source>
</evidence>
<proteinExistence type="predicted"/>
<sequence>MLKNGETEKSAIAAHAWSEKHRIETKTKLLKQLEKPKELTIWEKIYICKNENTTMNFEIPGYKERGLIWKFFGRPPDGTEVSLQDRRPLDVSCGRDAALTMSQITFESEKAATIALAQLHQMPILGHRISVEYARGTSDKVLSPVQKHNIRHRKEEEEESKESCKKHFQAFQHKLNNWNSSLNITQPAPSHLKYQYPPPTQMVLHNICCALASVPKFYTQVLHLMNKMNLPCPFDSSPFPEPDIMATPQVSEQSQNVLIPEASSDQDEESELESDGEGHTLLGEIIPPKRSLPQKPKKVKRPKFIKPVPSSSVTVKPIKPEQVFEKVEPVHRKIELKFATVSEMDNIEKGSNKMMEASGTEELASNRISSRDQKHLPVFKNYQPGIPSCRLYIKNLSKQVTERDLHYIYRRYLISEEEMGGTMFNVQLMKEGRMKGQAFITLQNVKQAEAALKETNGYILKDKPLVVQFARSAKAK</sequence>
<dbReference type="InterPro" id="IPR035979">
    <property type="entry name" value="RBD_domain_sf"/>
</dbReference>
<dbReference type="SUPFAM" id="SSF54928">
    <property type="entry name" value="RNA-binding domain, RBD"/>
    <property type="match status" value="2"/>
</dbReference>
<dbReference type="PANTHER" id="PTHR16105">
    <property type="entry name" value="RNA-BINDING REGION-CONTAINING PROTEIN 3"/>
    <property type="match status" value="1"/>
</dbReference>
<evidence type="ECO:0000256" key="5">
    <source>
        <dbReference type="ARBA" id="ARBA00023242"/>
    </source>
</evidence>
<accession>A0AAD7ZAA3</accession>